<dbReference type="Gene3D" id="1.25.10.10">
    <property type="entry name" value="Leucine-rich Repeat Variant"/>
    <property type="match status" value="1"/>
</dbReference>
<reference evidence="2 3" key="1">
    <citation type="submission" date="2022-05" db="EMBL/GenBank/DDBJ databases">
        <authorList>
            <consortium name="Genoscope - CEA"/>
            <person name="William W."/>
        </authorList>
    </citation>
    <scope>NUCLEOTIDE SEQUENCE [LARGE SCALE GENOMIC DNA]</scope>
</reference>
<evidence type="ECO:0000259" key="1">
    <source>
        <dbReference type="Pfam" id="PF25758"/>
    </source>
</evidence>
<proteinExistence type="predicted"/>
<name>A0ABN8T3W2_9CNID</name>
<evidence type="ECO:0000313" key="3">
    <source>
        <dbReference type="Proteomes" id="UP001159427"/>
    </source>
</evidence>
<dbReference type="InterPro" id="IPR011989">
    <property type="entry name" value="ARM-like"/>
</dbReference>
<dbReference type="InterPro" id="IPR058669">
    <property type="entry name" value="TPR_IPO7/11-like"/>
</dbReference>
<feature type="non-terminal residue" evidence="2">
    <location>
        <position position="1"/>
    </location>
</feature>
<accession>A0ABN8T3W2</accession>
<dbReference type="Pfam" id="PF25758">
    <property type="entry name" value="TPR_IPO11"/>
    <property type="match status" value="1"/>
</dbReference>
<organism evidence="2 3">
    <name type="scientific">Porites evermanni</name>
    <dbReference type="NCBI Taxonomy" id="104178"/>
    <lineage>
        <taxon>Eukaryota</taxon>
        <taxon>Metazoa</taxon>
        <taxon>Cnidaria</taxon>
        <taxon>Anthozoa</taxon>
        <taxon>Hexacorallia</taxon>
        <taxon>Scleractinia</taxon>
        <taxon>Fungiina</taxon>
        <taxon>Poritidae</taxon>
        <taxon>Porites</taxon>
    </lineage>
</organism>
<sequence>DVLGQLLDVWLEKMDCMTRLERRKLTVLALITLLPLNVNNCVTDKFALIVDAAVDVLHEIHRVEDNGTHTE</sequence>
<evidence type="ECO:0000313" key="2">
    <source>
        <dbReference type="EMBL" id="CAH3198970.1"/>
    </source>
</evidence>
<protein>
    <recommendedName>
        <fullName evidence="1">Importin-7/11-like TPR repeats domain-containing protein</fullName>
    </recommendedName>
</protein>
<feature type="domain" description="Importin-7/11-like TPR repeats" evidence="1">
    <location>
        <begin position="2"/>
        <end position="65"/>
    </location>
</feature>
<dbReference type="SUPFAM" id="SSF48371">
    <property type="entry name" value="ARM repeat"/>
    <property type="match status" value="1"/>
</dbReference>
<dbReference type="EMBL" id="CALNXI010006224">
    <property type="protein sequence ID" value="CAH3198970.1"/>
    <property type="molecule type" value="Genomic_DNA"/>
</dbReference>
<gene>
    <name evidence="2" type="ORF">PEVE_00037690</name>
</gene>
<keyword evidence="3" id="KW-1185">Reference proteome</keyword>
<comment type="caution">
    <text evidence="2">The sequence shown here is derived from an EMBL/GenBank/DDBJ whole genome shotgun (WGS) entry which is preliminary data.</text>
</comment>
<dbReference type="Proteomes" id="UP001159427">
    <property type="component" value="Unassembled WGS sequence"/>
</dbReference>
<dbReference type="InterPro" id="IPR016024">
    <property type="entry name" value="ARM-type_fold"/>
</dbReference>